<comment type="caution">
    <text evidence="2">The sequence shown here is derived from an EMBL/GenBank/DDBJ whole genome shotgun (WGS) entry which is preliminary data.</text>
</comment>
<dbReference type="Proteomes" id="UP001239083">
    <property type="component" value="Unassembled WGS sequence"/>
</dbReference>
<name>A0ABU0R9T2_9MICO</name>
<feature type="region of interest" description="Disordered" evidence="1">
    <location>
        <begin position="102"/>
        <end position="124"/>
    </location>
</feature>
<organism evidence="2 3">
    <name type="scientific">Agromyces ramosus</name>
    <dbReference type="NCBI Taxonomy" id="33879"/>
    <lineage>
        <taxon>Bacteria</taxon>
        <taxon>Bacillati</taxon>
        <taxon>Actinomycetota</taxon>
        <taxon>Actinomycetes</taxon>
        <taxon>Micrococcales</taxon>
        <taxon>Microbacteriaceae</taxon>
        <taxon>Agromyces</taxon>
    </lineage>
</organism>
<evidence type="ECO:0000313" key="2">
    <source>
        <dbReference type="EMBL" id="MDQ0894839.1"/>
    </source>
</evidence>
<reference evidence="2 3" key="1">
    <citation type="submission" date="2023-07" db="EMBL/GenBank/DDBJ databases">
        <title>Comparative genomics of wheat-associated soil bacteria to identify genetic determinants of phenazine resistance.</title>
        <authorList>
            <person name="Mouncey N."/>
        </authorList>
    </citation>
    <scope>NUCLEOTIDE SEQUENCE [LARGE SCALE GENOMIC DNA]</scope>
    <source>
        <strain evidence="2 3">V3I3</strain>
    </source>
</reference>
<feature type="compositionally biased region" description="Low complexity" evidence="1">
    <location>
        <begin position="104"/>
        <end position="122"/>
    </location>
</feature>
<dbReference type="RefSeq" id="WP_307042405.1">
    <property type="nucleotide sequence ID" value="NZ_JAUSYY010000001.1"/>
</dbReference>
<dbReference type="EMBL" id="JAUSYY010000001">
    <property type="protein sequence ID" value="MDQ0894839.1"/>
    <property type="molecule type" value="Genomic_DNA"/>
</dbReference>
<gene>
    <name evidence="2" type="ORF">QFZ26_002394</name>
</gene>
<protein>
    <submittedName>
        <fullName evidence="2">Uncharacterized protein</fullName>
    </submittedName>
</protein>
<evidence type="ECO:0000313" key="3">
    <source>
        <dbReference type="Proteomes" id="UP001239083"/>
    </source>
</evidence>
<sequence>MTSAPTLGAIHEVNERLRANPTPLEKPVQTRSLTAGTPDPGIDDLTSALDVEWHPGPAVVERERAAFAARYALRGTRPRFVTSGLYPASTWWNVRPALERTGNSSAARSPRATTTSSSSRSAPKLRGAFIKGGDELAHLFMQMLGIAIAVVERAEDLCHEILPPFLLVSTA</sequence>
<accession>A0ABU0R9T2</accession>
<keyword evidence="3" id="KW-1185">Reference proteome</keyword>
<proteinExistence type="predicted"/>
<evidence type="ECO:0000256" key="1">
    <source>
        <dbReference type="SAM" id="MobiDB-lite"/>
    </source>
</evidence>